<sequence>MLHGKRKKILTLYTCTSSCSYVCIPHKFHFTLRQLKWVPSKCYLSDLKL</sequence>
<protein>
    <submittedName>
        <fullName evidence="1">Uncharacterized protein</fullName>
    </submittedName>
</protein>
<evidence type="ECO:0000313" key="1">
    <source>
        <dbReference type="EMBL" id="JAE35552.1"/>
    </source>
</evidence>
<reference evidence="1" key="1">
    <citation type="submission" date="2014-09" db="EMBL/GenBank/DDBJ databases">
        <authorList>
            <person name="Magalhaes I.L.F."/>
            <person name="Oliveira U."/>
            <person name="Santos F.R."/>
            <person name="Vidigal T.H.D.A."/>
            <person name="Brescovit A.D."/>
            <person name="Santos A.J."/>
        </authorList>
    </citation>
    <scope>NUCLEOTIDE SEQUENCE</scope>
    <source>
        <tissue evidence="1">Shoot tissue taken approximately 20 cm above the soil surface</tissue>
    </source>
</reference>
<proteinExistence type="predicted"/>
<name>A0A0A9HFM1_ARUDO</name>
<dbReference type="EMBL" id="GBRH01162344">
    <property type="protein sequence ID" value="JAE35552.1"/>
    <property type="molecule type" value="Transcribed_RNA"/>
</dbReference>
<organism evidence="1">
    <name type="scientific">Arundo donax</name>
    <name type="common">Giant reed</name>
    <name type="synonym">Donax arundinaceus</name>
    <dbReference type="NCBI Taxonomy" id="35708"/>
    <lineage>
        <taxon>Eukaryota</taxon>
        <taxon>Viridiplantae</taxon>
        <taxon>Streptophyta</taxon>
        <taxon>Embryophyta</taxon>
        <taxon>Tracheophyta</taxon>
        <taxon>Spermatophyta</taxon>
        <taxon>Magnoliopsida</taxon>
        <taxon>Liliopsida</taxon>
        <taxon>Poales</taxon>
        <taxon>Poaceae</taxon>
        <taxon>PACMAD clade</taxon>
        <taxon>Arundinoideae</taxon>
        <taxon>Arundineae</taxon>
        <taxon>Arundo</taxon>
    </lineage>
</organism>
<accession>A0A0A9HFM1</accession>
<reference evidence="1" key="2">
    <citation type="journal article" date="2015" name="Data Brief">
        <title>Shoot transcriptome of the giant reed, Arundo donax.</title>
        <authorList>
            <person name="Barrero R.A."/>
            <person name="Guerrero F.D."/>
            <person name="Moolhuijzen P."/>
            <person name="Goolsby J.A."/>
            <person name="Tidwell J."/>
            <person name="Bellgard S.E."/>
            <person name="Bellgard M.I."/>
        </authorList>
    </citation>
    <scope>NUCLEOTIDE SEQUENCE</scope>
    <source>
        <tissue evidence="1">Shoot tissue taken approximately 20 cm above the soil surface</tissue>
    </source>
</reference>
<dbReference type="AlphaFoldDB" id="A0A0A9HFM1"/>